<comment type="caution">
    <text evidence="3">The sequence shown here is derived from an EMBL/GenBank/DDBJ whole genome shotgun (WGS) entry which is preliminary data.</text>
</comment>
<name>A0A835KJ63_9POAL</name>
<accession>A0A835KJ63</accession>
<gene>
    <name evidence="3" type="ORF">HU200_014004</name>
    <name evidence="2" type="ORF">HU200_046860</name>
</gene>
<dbReference type="AlphaFoldDB" id="A0A835KJ63"/>
<protein>
    <submittedName>
        <fullName evidence="3">Uncharacterized protein</fullName>
    </submittedName>
</protein>
<evidence type="ECO:0000313" key="4">
    <source>
        <dbReference type="Proteomes" id="UP000636709"/>
    </source>
</evidence>
<evidence type="ECO:0000313" key="3">
    <source>
        <dbReference type="EMBL" id="KAF8737927.1"/>
    </source>
</evidence>
<proteinExistence type="predicted"/>
<sequence length="34" mass="3512">MSSRRTSALRRPSSSAGSRCGPWRSSGKVAAACS</sequence>
<evidence type="ECO:0000256" key="1">
    <source>
        <dbReference type="SAM" id="MobiDB-lite"/>
    </source>
</evidence>
<feature type="compositionally biased region" description="Polar residues" evidence="1">
    <location>
        <begin position="1"/>
        <end position="17"/>
    </location>
</feature>
<keyword evidence="4" id="KW-1185">Reference proteome</keyword>
<organism evidence="3 4">
    <name type="scientific">Digitaria exilis</name>
    <dbReference type="NCBI Taxonomy" id="1010633"/>
    <lineage>
        <taxon>Eukaryota</taxon>
        <taxon>Viridiplantae</taxon>
        <taxon>Streptophyta</taxon>
        <taxon>Embryophyta</taxon>
        <taxon>Tracheophyta</taxon>
        <taxon>Spermatophyta</taxon>
        <taxon>Magnoliopsida</taxon>
        <taxon>Liliopsida</taxon>
        <taxon>Poales</taxon>
        <taxon>Poaceae</taxon>
        <taxon>PACMAD clade</taxon>
        <taxon>Panicoideae</taxon>
        <taxon>Panicodae</taxon>
        <taxon>Paniceae</taxon>
        <taxon>Anthephorinae</taxon>
        <taxon>Digitaria</taxon>
    </lineage>
</organism>
<dbReference type="EMBL" id="JACEFO010001373">
    <property type="protein sequence ID" value="KAF8737927.1"/>
    <property type="molecule type" value="Genomic_DNA"/>
</dbReference>
<dbReference type="Proteomes" id="UP000636709">
    <property type="component" value="Unassembled WGS sequence"/>
</dbReference>
<evidence type="ECO:0000313" key="2">
    <source>
        <dbReference type="EMBL" id="KAF8676745.1"/>
    </source>
</evidence>
<dbReference type="EMBL" id="JACEFO010002152">
    <property type="protein sequence ID" value="KAF8676745.1"/>
    <property type="molecule type" value="Genomic_DNA"/>
</dbReference>
<feature type="region of interest" description="Disordered" evidence="1">
    <location>
        <begin position="1"/>
        <end position="34"/>
    </location>
</feature>
<reference evidence="3" key="1">
    <citation type="submission" date="2020-07" db="EMBL/GenBank/DDBJ databases">
        <title>Genome sequence and genetic diversity analysis of an under-domesticated orphan crop, white fonio (Digitaria exilis).</title>
        <authorList>
            <person name="Bennetzen J.L."/>
            <person name="Chen S."/>
            <person name="Ma X."/>
            <person name="Wang X."/>
            <person name="Yssel A.E.J."/>
            <person name="Chaluvadi S.R."/>
            <person name="Johnson M."/>
            <person name="Gangashetty P."/>
            <person name="Hamidou F."/>
            <person name="Sanogo M.D."/>
            <person name="Zwaenepoel A."/>
            <person name="Wallace J."/>
            <person name="Van De Peer Y."/>
            <person name="Van Deynze A."/>
        </authorList>
    </citation>
    <scope>NUCLEOTIDE SEQUENCE</scope>
    <source>
        <tissue evidence="3">Leaves</tissue>
    </source>
</reference>